<dbReference type="AlphaFoldDB" id="A0A2I1C7D3"/>
<proteinExistence type="predicted"/>
<name>A0A2I1C7D3_ASPN1</name>
<dbReference type="VEuPathDB" id="FungiDB:P174DRAFT_420140"/>
<organism evidence="1 2">
    <name type="scientific">Aspergillus novofumigatus (strain IBT 16806)</name>
    <dbReference type="NCBI Taxonomy" id="1392255"/>
    <lineage>
        <taxon>Eukaryota</taxon>
        <taxon>Fungi</taxon>
        <taxon>Dikarya</taxon>
        <taxon>Ascomycota</taxon>
        <taxon>Pezizomycotina</taxon>
        <taxon>Eurotiomycetes</taxon>
        <taxon>Eurotiomycetidae</taxon>
        <taxon>Eurotiales</taxon>
        <taxon>Aspergillaceae</taxon>
        <taxon>Aspergillus</taxon>
        <taxon>Aspergillus subgen. Fumigati</taxon>
    </lineage>
</organism>
<dbReference type="OrthoDB" id="5354164at2759"/>
<sequence>MKGAGWICARAWLCAADKIKAGHQNRFLLAIDRLDMRVAGRSHAYNSVIEAWKETPEGLELLVNDSSQELRSVNLLLGLPALHLYPDLNVLAMRDPHVL</sequence>
<dbReference type="EMBL" id="MSZS01000004">
    <property type="protein sequence ID" value="PKX93539.1"/>
    <property type="molecule type" value="Genomic_DNA"/>
</dbReference>
<protein>
    <submittedName>
        <fullName evidence="1">Uncharacterized protein</fullName>
    </submittedName>
</protein>
<evidence type="ECO:0000313" key="1">
    <source>
        <dbReference type="EMBL" id="PKX93539.1"/>
    </source>
</evidence>
<gene>
    <name evidence="1" type="ORF">P174DRAFT_420140</name>
</gene>
<dbReference type="RefSeq" id="XP_024682134.1">
    <property type="nucleotide sequence ID" value="XM_024824848.1"/>
</dbReference>
<evidence type="ECO:0000313" key="2">
    <source>
        <dbReference type="Proteomes" id="UP000234474"/>
    </source>
</evidence>
<dbReference type="GeneID" id="36532173"/>
<reference evidence="2" key="1">
    <citation type="journal article" date="2018" name="Proc. Natl. Acad. Sci. U.S.A.">
        <title>Linking secondary metabolites to gene clusters through genome sequencing of six diverse Aspergillus species.</title>
        <authorList>
            <person name="Kaerboelling I."/>
            <person name="Vesth T.C."/>
            <person name="Frisvad J.C."/>
            <person name="Nybo J.L."/>
            <person name="Theobald S."/>
            <person name="Kuo A."/>
            <person name="Bowyer P."/>
            <person name="Matsuda Y."/>
            <person name="Mondo S."/>
            <person name="Lyhne E.K."/>
            <person name="Kogle M.E."/>
            <person name="Clum A."/>
            <person name="Lipzen A."/>
            <person name="Salamov A."/>
            <person name="Ngan C.Y."/>
            <person name="Daum C."/>
            <person name="Chiniquy J."/>
            <person name="Barry K."/>
            <person name="LaButti K."/>
            <person name="Haridas S."/>
            <person name="Simmons B.A."/>
            <person name="Magnuson J.K."/>
            <person name="Mortensen U.H."/>
            <person name="Larsen T.O."/>
            <person name="Grigoriev I.V."/>
            <person name="Baker S.E."/>
            <person name="Andersen M.R."/>
        </authorList>
    </citation>
    <scope>NUCLEOTIDE SEQUENCE [LARGE SCALE GENOMIC DNA]</scope>
    <source>
        <strain evidence="2">IBT 16806</strain>
    </source>
</reference>
<keyword evidence="2" id="KW-1185">Reference proteome</keyword>
<dbReference type="Proteomes" id="UP000234474">
    <property type="component" value="Unassembled WGS sequence"/>
</dbReference>
<comment type="caution">
    <text evidence="1">The sequence shown here is derived from an EMBL/GenBank/DDBJ whole genome shotgun (WGS) entry which is preliminary data.</text>
</comment>
<accession>A0A2I1C7D3</accession>